<name>A0AAV2DFM8_9ROSI</name>
<accession>A0AAV2DFM8</accession>
<evidence type="ECO:0000256" key="1">
    <source>
        <dbReference type="SAM" id="MobiDB-lite"/>
    </source>
</evidence>
<keyword evidence="3" id="KW-1185">Reference proteome</keyword>
<feature type="region of interest" description="Disordered" evidence="1">
    <location>
        <begin position="1"/>
        <end position="20"/>
    </location>
</feature>
<protein>
    <submittedName>
        <fullName evidence="2">Uncharacterized protein</fullName>
    </submittedName>
</protein>
<dbReference type="PANTHER" id="PTHR36355:SF1">
    <property type="entry name" value="EXPRESSED PROTEIN"/>
    <property type="match status" value="1"/>
</dbReference>
<dbReference type="AlphaFoldDB" id="A0AAV2DFM8"/>
<gene>
    <name evidence="2" type="ORF">LTRI10_LOCUS14398</name>
</gene>
<dbReference type="EMBL" id="OZ034815">
    <property type="protein sequence ID" value="CAL1372385.1"/>
    <property type="molecule type" value="Genomic_DNA"/>
</dbReference>
<sequence>MDAIVDPAATAAAAASVQHVTKRSSDELLRKFAELGEEEEEEEELAKQSWKRRRSCSRKMAVVVRRATADDDEEGCDSPSQFVVERRSLLPVTAPRKKWRGGGRGRGGGIKNKKFILMDTIEKAWRRALEGASRVILEKQYGNRHRRLISDVAVY</sequence>
<dbReference type="Proteomes" id="UP001497516">
    <property type="component" value="Chromosome 2"/>
</dbReference>
<proteinExistence type="predicted"/>
<organism evidence="2 3">
    <name type="scientific">Linum trigynum</name>
    <dbReference type="NCBI Taxonomy" id="586398"/>
    <lineage>
        <taxon>Eukaryota</taxon>
        <taxon>Viridiplantae</taxon>
        <taxon>Streptophyta</taxon>
        <taxon>Embryophyta</taxon>
        <taxon>Tracheophyta</taxon>
        <taxon>Spermatophyta</taxon>
        <taxon>Magnoliopsida</taxon>
        <taxon>eudicotyledons</taxon>
        <taxon>Gunneridae</taxon>
        <taxon>Pentapetalae</taxon>
        <taxon>rosids</taxon>
        <taxon>fabids</taxon>
        <taxon>Malpighiales</taxon>
        <taxon>Linaceae</taxon>
        <taxon>Linum</taxon>
    </lineage>
</organism>
<reference evidence="2 3" key="1">
    <citation type="submission" date="2024-04" db="EMBL/GenBank/DDBJ databases">
        <authorList>
            <person name="Fracassetti M."/>
        </authorList>
    </citation>
    <scope>NUCLEOTIDE SEQUENCE [LARGE SCALE GENOMIC DNA]</scope>
</reference>
<evidence type="ECO:0000313" key="3">
    <source>
        <dbReference type="Proteomes" id="UP001497516"/>
    </source>
</evidence>
<evidence type="ECO:0000313" key="2">
    <source>
        <dbReference type="EMBL" id="CAL1372385.1"/>
    </source>
</evidence>
<dbReference type="PANTHER" id="PTHR36355">
    <property type="entry name" value="EXPRESSED PROTEIN"/>
    <property type="match status" value="1"/>
</dbReference>